<protein>
    <recommendedName>
        <fullName evidence="7">Phosphatidylglycerol--prolipoprotein diacylglyceryl transferase</fullName>
        <ecNumber evidence="7">2.5.1.145</ecNumber>
    </recommendedName>
</protein>
<proteinExistence type="inferred from homology"/>
<dbReference type="GO" id="GO:0042158">
    <property type="term" value="P:lipoprotein biosynthetic process"/>
    <property type="evidence" value="ECO:0007669"/>
    <property type="project" value="UniProtKB-UniRule"/>
</dbReference>
<dbReference type="HAMAP" id="MF_01147">
    <property type="entry name" value="Lgt"/>
    <property type="match status" value="1"/>
</dbReference>
<keyword evidence="6 7" id="KW-0472">Membrane</keyword>
<comment type="function">
    <text evidence="7">Catalyzes the transfer of the diacylglyceryl group from phosphatidylglycerol to the sulfhydryl group of the N-terminal cysteine of a prolipoprotein, the first step in the formation of mature lipoproteins.</text>
</comment>
<dbReference type="PANTHER" id="PTHR30589">
    <property type="entry name" value="PROLIPOPROTEIN DIACYLGLYCERYL TRANSFERASE"/>
    <property type="match status" value="1"/>
</dbReference>
<keyword evidence="2 7" id="KW-1003">Cell membrane</keyword>
<gene>
    <name evidence="7" type="primary">lgt</name>
    <name evidence="8" type="ORF">D9V73_01995</name>
</gene>
<keyword evidence="5 7" id="KW-1133">Transmembrane helix</keyword>
<comment type="similarity">
    <text evidence="1 7">Belongs to the Lgt family.</text>
</comment>
<name>A0A4D6YBE6_BUCMH</name>
<comment type="pathway">
    <text evidence="7">Protein modification; lipoprotein biosynthesis (diacylglyceryl transfer).</text>
</comment>
<accession>A0A4D6YBE6</accession>
<keyword evidence="3 7" id="KW-0808">Transferase</keyword>
<feature type="transmembrane region" description="Helical" evidence="7">
    <location>
        <begin position="58"/>
        <end position="78"/>
    </location>
</feature>
<dbReference type="NCBIfam" id="TIGR00544">
    <property type="entry name" value="lgt"/>
    <property type="match status" value="1"/>
</dbReference>
<feature type="transmembrane region" description="Helical" evidence="7">
    <location>
        <begin position="198"/>
        <end position="215"/>
    </location>
</feature>
<dbReference type="Pfam" id="PF01790">
    <property type="entry name" value="LGT"/>
    <property type="match status" value="1"/>
</dbReference>
<dbReference type="EC" id="2.5.1.145" evidence="7"/>
<keyword evidence="8" id="KW-0449">Lipoprotein</keyword>
<evidence type="ECO:0000256" key="3">
    <source>
        <dbReference type="ARBA" id="ARBA00022679"/>
    </source>
</evidence>
<feature type="transmembrane region" description="Helical" evidence="7">
    <location>
        <begin position="222"/>
        <end position="240"/>
    </location>
</feature>
<feature type="transmembrane region" description="Helical" evidence="7">
    <location>
        <begin position="260"/>
        <end position="279"/>
    </location>
</feature>
<evidence type="ECO:0000256" key="4">
    <source>
        <dbReference type="ARBA" id="ARBA00022692"/>
    </source>
</evidence>
<feature type="binding site" evidence="7">
    <location>
        <position position="141"/>
    </location>
    <ligand>
        <name>a 1,2-diacyl-sn-glycero-3-phospho-(1'-sn-glycerol)</name>
        <dbReference type="ChEBI" id="CHEBI:64716"/>
    </ligand>
</feature>
<dbReference type="PROSITE" id="PS01311">
    <property type="entry name" value="LGT"/>
    <property type="match status" value="1"/>
</dbReference>
<dbReference type="OrthoDB" id="871140at2"/>
<evidence type="ECO:0000256" key="1">
    <source>
        <dbReference type="ARBA" id="ARBA00007150"/>
    </source>
</evidence>
<comment type="subcellular location">
    <subcellularLocation>
        <location evidence="7">Cell membrane</location>
        <topology evidence="7">Multi-pass membrane protein</topology>
    </subcellularLocation>
</comment>
<evidence type="ECO:0000313" key="8">
    <source>
        <dbReference type="EMBL" id="QCI23398.1"/>
    </source>
</evidence>
<keyword evidence="4 7" id="KW-0812">Transmembrane</keyword>
<comment type="catalytic activity">
    <reaction evidence="7">
        <text>L-cysteinyl-[prolipoprotein] + a 1,2-diacyl-sn-glycero-3-phospho-(1'-sn-glycerol) = an S-1,2-diacyl-sn-glyceryl-L-cysteinyl-[prolipoprotein] + sn-glycerol 1-phosphate + H(+)</text>
        <dbReference type="Rhea" id="RHEA:56712"/>
        <dbReference type="Rhea" id="RHEA-COMP:14679"/>
        <dbReference type="Rhea" id="RHEA-COMP:14680"/>
        <dbReference type="ChEBI" id="CHEBI:15378"/>
        <dbReference type="ChEBI" id="CHEBI:29950"/>
        <dbReference type="ChEBI" id="CHEBI:57685"/>
        <dbReference type="ChEBI" id="CHEBI:64716"/>
        <dbReference type="ChEBI" id="CHEBI:140658"/>
        <dbReference type="EC" id="2.5.1.145"/>
    </reaction>
</comment>
<sequence length="285" mass="33038">MDNTYILFPHFNPVIFSIFNISINWYGIMYILGFMFVLYRGRICIQKIGLNKKEIEDIIYFSFIGLLIGGRIGYVFFYNPLFFLNNILHIFKIWEGGMSFHGGLLGVIIVIFYFSQKLNKNFFIISDLIAPLIPIGLGAGRIGNFINGELWGRIAPDFYFSVLFPNSKIADLEASKNNLELKLLIDKFGVLPRHPSQIYEFFLEGVVLFLVLYYLSKKVKVNGIISGFFLIIYGIFRIIVECFREPDYQIGLFKECLTMGQILSFPMVICGFLVIYIQCRRIKKF</sequence>
<evidence type="ECO:0000313" key="9">
    <source>
        <dbReference type="Proteomes" id="UP000298566"/>
    </source>
</evidence>
<feature type="transmembrane region" description="Helical" evidence="7">
    <location>
        <begin position="14"/>
        <end position="38"/>
    </location>
</feature>
<evidence type="ECO:0000256" key="2">
    <source>
        <dbReference type="ARBA" id="ARBA00022475"/>
    </source>
</evidence>
<evidence type="ECO:0000256" key="6">
    <source>
        <dbReference type="ARBA" id="ARBA00023136"/>
    </source>
</evidence>
<reference evidence="8 9" key="1">
    <citation type="submission" date="2018-10" db="EMBL/GenBank/DDBJ databases">
        <title>Comparative functional genomics of the obligate endosymbiont Buchnera aphidicola.</title>
        <authorList>
            <person name="Chong R.A."/>
        </authorList>
    </citation>
    <scope>NUCLEOTIDE SEQUENCE [LARGE SCALE GENOMIC DNA]</scope>
    <source>
        <strain evidence="8 9">Mrh</strain>
    </source>
</reference>
<dbReference type="RefSeq" id="WP_158336607.1">
    <property type="nucleotide sequence ID" value="NZ_CP033004.1"/>
</dbReference>
<evidence type="ECO:0000256" key="5">
    <source>
        <dbReference type="ARBA" id="ARBA00022989"/>
    </source>
</evidence>
<dbReference type="UniPathway" id="UPA00664"/>
<organism evidence="8 9">
    <name type="scientific">Buchnera aphidicola subsp. Melaphis rhois</name>
    <dbReference type="NCBI Taxonomy" id="118103"/>
    <lineage>
        <taxon>Bacteria</taxon>
        <taxon>Pseudomonadati</taxon>
        <taxon>Pseudomonadota</taxon>
        <taxon>Gammaproteobacteria</taxon>
        <taxon>Enterobacterales</taxon>
        <taxon>Erwiniaceae</taxon>
        <taxon>Buchnera</taxon>
    </lineage>
</organism>
<feature type="transmembrane region" description="Helical" evidence="7">
    <location>
        <begin position="98"/>
        <end position="115"/>
    </location>
</feature>
<dbReference type="PANTHER" id="PTHR30589:SF0">
    <property type="entry name" value="PHOSPHATIDYLGLYCEROL--PROLIPOPROTEIN DIACYLGLYCERYL TRANSFERASE"/>
    <property type="match status" value="1"/>
</dbReference>
<dbReference type="EMBL" id="CP033004">
    <property type="protein sequence ID" value="QCI23398.1"/>
    <property type="molecule type" value="Genomic_DNA"/>
</dbReference>
<evidence type="ECO:0000256" key="7">
    <source>
        <dbReference type="HAMAP-Rule" id="MF_01147"/>
    </source>
</evidence>
<dbReference type="AlphaFoldDB" id="A0A4D6YBE6"/>
<dbReference type="InterPro" id="IPR001640">
    <property type="entry name" value="Lgt"/>
</dbReference>
<dbReference type="GO" id="GO:0005886">
    <property type="term" value="C:plasma membrane"/>
    <property type="evidence" value="ECO:0007669"/>
    <property type="project" value="UniProtKB-SubCell"/>
</dbReference>
<feature type="transmembrane region" description="Helical" evidence="7">
    <location>
        <begin position="122"/>
        <end position="142"/>
    </location>
</feature>
<dbReference type="GO" id="GO:0008961">
    <property type="term" value="F:phosphatidylglycerol-prolipoprotein diacylglyceryl transferase activity"/>
    <property type="evidence" value="ECO:0007669"/>
    <property type="project" value="UniProtKB-UniRule"/>
</dbReference>
<dbReference type="Proteomes" id="UP000298566">
    <property type="component" value="Chromosome"/>
</dbReference>